<dbReference type="GO" id="GO:0033819">
    <property type="term" value="F:lipoyl(octanoyl) transferase activity"/>
    <property type="evidence" value="ECO:0007669"/>
    <property type="project" value="UniProtKB-EC"/>
</dbReference>
<dbReference type="Pfam" id="PF21948">
    <property type="entry name" value="LplA-B_cat"/>
    <property type="match status" value="1"/>
</dbReference>
<dbReference type="InterPro" id="IPR045864">
    <property type="entry name" value="aa-tRNA-synth_II/BPL/LPL"/>
</dbReference>
<comment type="miscellaneous">
    <text evidence="6">In the reaction, the free carboxyl group of octanoic acid is attached via an amide linkage to the epsilon-amino group of a specific lysine residue of lipoyl domains of lipoate-dependent enzymes.</text>
</comment>
<feature type="binding site" evidence="6 9">
    <location>
        <begin position="133"/>
        <end position="135"/>
    </location>
    <ligand>
        <name>substrate</name>
    </ligand>
</feature>
<dbReference type="EMBL" id="MTAB01000008">
    <property type="protein sequence ID" value="OSI22765.1"/>
    <property type="molecule type" value="Genomic_DNA"/>
</dbReference>
<evidence type="ECO:0000256" key="3">
    <source>
        <dbReference type="ARBA" id="ARBA00022679"/>
    </source>
</evidence>
<reference evidence="14" key="2">
    <citation type="submission" date="2017-01" db="EMBL/GenBank/DDBJ databases">
        <authorList>
            <person name="Mah S.A."/>
            <person name="Swanson W.J."/>
            <person name="Moy G.W."/>
            <person name="Vacquier V.D."/>
        </authorList>
    </citation>
    <scope>NUCLEOTIDE SEQUENCE [LARGE SCALE GENOMIC DNA]</scope>
    <source>
        <strain evidence="14">124861</strain>
    </source>
</reference>
<sequence>MKTVQLGLADYQPVFEAMKAFNAARTDETEDELWVVEHPPVFTQGLAGKPEHLLLHSDIPVVQIDRGGQITYHGPGQLVVYTLIDFKRRKTSVRHIVTALENSIIATLGAYGINASADPQRPGVYVGGRKIASLGLRIKNGSVYHGLALNINMDLSPFRYINPCGYAGMEMVQMADFINPCPTLTEVADKLTAHLTKQLAPKDTIS</sequence>
<comment type="catalytic activity">
    <reaction evidence="6 7">
        <text>octanoyl-[ACP] + L-lysyl-[protein] = N(6)-octanoyl-L-lysyl-[protein] + holo-[ACP] + H(+)</text>
        <dbReference type="Rhea" id="RHEA:17665"/>
        <dbReference type="Rhea" id="RHEA-COMP:9636"/>
        <dbReference type="Rhea" id="RHEA-COMP:9685"/>
        <dbReference type="Rhea" id="RHEA-COMP:9752"/>
        <dbReference type="Rhea" id="RHEA-COMP:9928"/>
        <dbReference type="ChEBI" id="CHEBI:15378"/>
        <dbReference type="ChEBI" id="CHEBI:29969"/>
        <dbReference type="ChEBI" id="CHEBI:64479"/>
        <dbReference type="ChEBI" id="CHEBI:78463"/>
        <dbReference type="ChEBI" id="CHEBI:78809"/>
        <dbReference type="EC" id="2.3.1.181"/>
    </reaction>
</comment>
<feature type="binding site" evidence="6 9">
    <location>
        <begin position="146"/>
        <end position="148"/>
    </location>
    <ligand>
        <name>substrate</name>
    </ligand>
</feature>
<proteinExistence type="inferred from homology"/>
<dbReference type="HAMAP" id="MF_00013">
    <property type="entry name" value="LipB"/>
    <property type="match status" value="1"/>
</dbReference>
<accession>A0A1X3DIS4</accession>
<evidence type="ECO:0000313" key="14">
    <source>
        <dbReference type="Proteomes" id="UP000193303"/>
    </source>
</evidence>
<reference evidence="12 15" key="1">
    <citation type="submission" date="2017-01" db="EMBL/GenBank/DDBJ databases">
        <authorList>
            <person name="Wolfgang W.J."/>
            <person name="Cole J."/>
            <person name="Wroblewski D."/>
            <person name="Mcginnis J."/>
            <person name="Musser K.A."/>
        </authorList>
    </citation>
    <scope>NUCLEOTIDE SEQUENCE</scope>
    <source>
        <strain evidence="12">124861</strain>
        <strain evidence="13 15">93087</strain>
    </source>
</reference>
<comment type="pathway">
    <text evidence="1 6 7">Protein modification; protein lipoylation via endogenous pathway; protein N(6)-(lipoyl)lysine from octanoyl-[acyl-carrier-protein]: step 1/2.</text>
</comment>
<dbReference type="FunFam" id="3.30.930.10:FF:000020">
    <property type="entry name" value="Octanoyltransferase"/>
    <property type="match status" value="1"/>
</dbReference>
<dbReference type="PANTHER" id="PTHR10993">
    <property type="entry name" value="OCTANOYLTRANSFERASE"/>
    <property type="match status" value="1"/>
</dbReference>
<evidence type="ECO:0000259" key="11">
    <source>
        <dbReference type="PROSITE" id="PS51733"/>
    </source>
</evidence>
<protein>
    <recommendedName>
        <fullName evidence="6 7">Octanoyltransferase</fullName>
        <ecNumber evidence="6 7">2.3.1.181</ecNumber>
    </recommendedName>
    <alternativeName>
        <fullName evidence="6">Lipoate-protein ligase B</fullName>
    </alternativeName>
    <alternativeName>
        <fullName evidence="6">Lipoyl/octanoyl transferase</fullName>
    </alternativeName>
    <alternativeName>
        <fullName evidence="6">Octanoyl-[acyl-carrier-protein]-protein N-octanoyltransferase</fullName>
    </alternativeName>
</protein>
<dbReference type="Proteomes" id="UP000193346">
    <property type="component" value="Unassembled WGS sequence"/>
</dbReference>
<comment type="subcellular location">
    <subcellularLocation>
        <location evidence="6">Cytoplasm</location>
    </subcellularLocation>
</comment>
<evidence type="ECO:0000313" key="12">
    <source>
        <dbReference type="EMBL" id="OSI22765.1"/>
    </source>
</evidence>
<keyword evidence="15" id="KW-1185">Reference proteome</keyword>
<organism evidence="12 14">
    <name type="scientific">Neisseria dumasiana</name>
    <dbReference type="NCBI Taxonomy" id="1931275"/>
    <lineage>
        <taxon>Bacteria</taxon>
        <taxon>Pseudomonadati</taxon>
        <taxon>Pseudomonadota</taxon>
        <taxon>Betaproteobacteria</taxon>
        <taxon>Neisseriales</taxon>
        <taxon>Neisseriaceae</taxon>
        <taxon>Neisseria</taxon>
    </lineage>
</organism>
<evidence type="ECO:0000256" key="1">
    <source>
        <dbReference type="ARBA" id="ARBA00004821"/>
    </source>
</evidence>
<name>A0A1X3DIS4_9NEIS</name>
<dbReference type="Gene3D" id="3.30.930.10">
    <property type="entry name" value="Bira Bifunctional Protein, Domain 2"/>
    <property type="match status" value="1"/>
</dbReference>
<dbReference type="GO" id="GO:0009249">
    <property type="term" value="P:protein lipoylation"/>
    <property type="evidence" value="ECO:0007669"/>
    <property type="project" value="InterPro"/>
</dbReference>
<dbReference type="PIRSF" id="PIRSF016262">
    <property type="entry name" value="LPLase"/>
    <property type="match status" value="1"/>
</dbReference>
<keyword evidence="4 6" id="KW-0012">Acyltransferase</keyword>
<dbReference type="STRING" id="1931275.BV914_00470"/>
<dbReference type="EC" id="2.3.1.181" evidence="6 7"/>
<dbReference type="InterPro" id="IPR020605">
    <property type="entry name" value="Octanoyltransferase_CS"/>
</dbReference>
<evidence type="ECO:0000256" key="9">
    <source>
        <dbReference type="PIRSR" id="PIRSR016262-2"/>
    </source>
</evidence>
<feature type="site" description="Lowers pKa of active site Cys" evidence="6 10">
    <location>
        <position position="130"/>
    </location>
</feature>
<keyword evidence="2 6" id="KW-0963">Cytoplasm</keyword>
<evidence type="ECO:0000256" key="2">
    <source>
        <dbReference type="ARBA" id="ARBA00022490"/>
    </source>
</evidence>
<dbReference type="NCBIfam" id="NF010922">
    <property type="entry name" value="PRK14342.1"/>
    <property type="match status" value="1"/>
</dbReference>
<dbReference type="UniPathway" id="UPA00538">
    <property type="reaction ID" value="UER00592"/>
</dbReference>
<dbReference type="CDD" id="cd16444">
    <property type="entry name" value="LipB"/>
    <property type="match status" value="1"/>
</dbReference>
<dbReference type="GO" id="GO:0005737">
    <property type="term" value="C:cytoplasm"/>
    <property type="evidence" value="ECO:0007669"/>
    <property type="project" value="UniProtKB-SubCell"/>
</dbReference>
<comment type="similarity">
    <text evidence="6 7">Belongs to the LipB family.</text>
</comment>
<dbReference type="InterPro" id="IPR000544">
    <property type="entry name" value="Octanoyltransferase"/>
</dbReference>
<dbReference type="Proteomes" id="UP000193303">
    <property type="component" value="Unassembled WGS sequence"/>
</dbReference>
<evidence type="ECO:0000313" key="15">
    <source>
        <dbReference type="Proteomes" id="UP000193346"/>
    </source>
</evidence>
<dbReference type="PANTHER" id="PTHR10993:SF7">
    <property type="entry name" value="LIPOYLTRANSFERASE 2, MITOCHONDRIAL-RELATED"/>
    <property type="match status" value="1"/>
</dbReference>
<dbReference type="EMBL" id="MTAC01000007">
    <property type="protein sequence ID" value="OSI35799.1"/>
    <property type="molecule type" value="Genomic_DNA"/>
</dbReference>
<keyword evidence="3 6" id="KW-0808">Transferase</keyword>
<evidence type="ECO:0000256" key="10">
    <source>
        <dbReference type="PIRSR" id="PIRSR016262-3"/>
    </source>
</evidence>
<dbReference type="PROSITE" id="PS01313">
    <property type="entry name" value="LIPB"/>
    <property type="match status" value="1"/>
</dbReference>
<dbReference type="PROSITE" id="PS51733">
    <property type="entry name" value="BPL_LPL_CATALYTIC"/>
    <property type="match status" value="1"/>
</dbReference>
<feature type="binding site" evidence="6 9">
    <location>
        <begin position="66"/>
        <end position="73"/>
    </location>
    <ligand>
        <name>substrate</name>
    </ligand>
</feature>
<comment type="caution">
    <text evidence="12">The sequence shown here is derived from an EMBL/GenBank/DDBJ whole genome shotgun (WGS) entry which is preliminary data.</text>
</comment>
<gene>
    <name evidence="6" type="primary">lipB</name>
    <name evidence="12" type="ORF">BV912_04860</name>
    <name evidence="13" type="ORF">BV913_03940</name>
</gene>
<evidence type="ECO:0000256" key="7">
    <source>
        <dbReference type="PIRNR" id="PIRNR016262"/>
    </source>
</evidence>
<dbReference type="NCBIfam" id="TIGR00214">
    <property type="entry name" value="lipB"/>
    <property type="match status" value="1"/>
</dbReference>
<dbReference type="OrthoDB" id="9787061at2"/>
<evidence type="ECO:0000256" key="8">
    <source>
        <dbReference type="PIRSR" id="PIRSR016262-1"/>
    </source>
</evidence>
<dbReference type="InterPro" id="IPR004143">
    <property type="entry name" value="BPL_LPL_catalytic"/>
</dbReference>
<feature type="domain" description="BPL/LPL catalytic" evidence="11">
    <location>
        <begin position="27"/>
        <end position="203"/>
    </location>
</feature>
<comment type="function">
    <text evidence="5 6 7">Catalyzes the transfer of endogenously produced octanoic acid from octanoyl-acyl-carrier-protein onto the lipoyl domains of lipoate-dependent enzymes. Lipoyl-ACP can also act as a substrate although octanoyl-ACP is likely to be the physiological substrate.</text>
</comment>
<dbReference type="SUPFAM" id="SSF55681">
    <property type="entry name" value="Class II aaRS and biotin synthetases"/>
    <property type="match status" value="1"/>
</dbReference>
<evidence type="ECO:0000256" key="4">
    <source>
        <dbReference type="ARBA" id="ARBA00023315"/>
    </source>
</evidence>
<dbReference type="RefSeq" id="WP_085358808.1">
    <property type="nucleotide sequence ID" value="NZ_CP091509.1"/>
</dbReference>
<dbReference type="AlphaFoldDB" id="A0A1X3DIS4"/>
<evidence type="ECO:0000313" key="13">
    <source>
        <dbReference type="EMBL" id="OSI35799.1"/>
    </source>
</evidence>
<feature type="active site" description="Acyl-thioester intermediate" evidence="6 8">
    <location>
        <position position="164"/>
    </location>
</feature>
<evidence type="ECO:0000256" key="6">
    <source>
        <dbReference type="HAMAP-Rule" id="MF_00013"/>
    </source>
</evidence>
<evidence type="ECO:0000256" key="5">
    <source>
        <dbReference type="ARBA" id="ARBA00024732"/>
    </source>
</evidence>